<evidence type="ECO:0000313" key="10">
    <source>
        <dbReference type="Proteomes" id="UP000253508"/>
    </source>
</evidence>
<gene>
    <name evidence="9" type="ORF">DTO57_09955</name>
</gene>
<dbReference type="SUPFAM" id="SSF52540">
    <property type="entry name" value="P-loop containing nucleoside triphosphate hydrolases"/>
    <property type="match status" value="2"/>
</dbReference>
<keyword evidence="4" id="KW-1003">Cell membrane</keyword>
<evidence type="ECO:0000313" key="9">
    <source>
        <dbReference type="EMBL" id="RCK58478.1"/>
    </source>
</evidence>
<dbReference type="Gene3D" id="3.40.50.300">
    <property type="entry name" value="P-loop containing nucleotide triphosphate hydrolases"/>
    <property type="match status" value="2"/>
</dbReference>
<evidence type="ECO:0000256" key="7">
    <source>
        <dbReference type="ARBA" id="ARBA00023136"/>
    </source>
</evidence>
<feature type="domain" description="ABC transporter" evidence="8">
    <location>
        <begin position="19"/>
        <end position="266"/>
    </location>
</feature>
<evidence type="ECO:0000256" key="1">
    <source>
        <dbReference type="ARBA" id="ARBA00004202"/>
    </source>
</evidence>
<evidence type="ECO:0000256" key="2">
    <source>
        <dbReference type="ARBA" id="ARBA00005417"/>
    </source>
</evidence>
<dbReference type="AlphaFoldDB" id="A0A367XXZ1"/>
<keyword evidence="7" id="KW-0472">Membrane</keyword>
<comment type="caution">
    <text evidence="9">The sequence shown here is derived from an EMBL/GenBank/DDBJ whole genome shotgun (WGS) entry which is preliminary data.</text>
</comment>
<protein>
    <submittedName>
        <fullName evidence="9">ABC transporter ATP-binding protein</fullName>
    </submittedName>
</protein>
<dbReference type="InterPro" id="IPR050388">
    <property type="entry name" value="ABC_Ni/Peptide_Import"/>
</dbReference>
<dbReference type="PROSITE" id="PS00211">
    <property type="entry name" value="ABC_TRANSPORTER_1"/>
    <property type="match status" value="2"/>
</dbReference>
<dbReference type="PANTHER" id="PTHR43297:SF2">
    <property type="entry name" value="DIPEPTIDE TRANSPORT ATP-BINDING PROTEIN DPPD"/>
    <property type="match status" value="1"/>
</dbReference>
<evidence type="ECO:0000259" key="8">
    <source>
        <dbReference type="PROSITE" id="PS50893"/>
    </source>
</evidence>
<dbReference type="InterPro" id="IPR027417">
    <property type="entry name" value="P-loop_NTPase"/>
</dbReference>
<keyword evidence="6 9" id="KW-0067">ATP-binding</keyword>
<dbReference type="CDD" id="cd03257">
    <property type="entry name" value="ABC_NikE_OppD_transporters"/>
    <property type="match status" value="2"/>
</dbReference>
<dbReference type="InterPro" id="IPR003593">
    <property type="entry name" value="AAA+_ATPase"/>
</dbReference>
<comment type="similarity">
    <text evidence="2">Belongs to the ABC transporter superfamily.</text>
</comment>
<proteinExistence type="inferred from homology"/>
<keyword evidence="3" id="KW-0813">Transport</keyword>
<dbReference type="Proteomes" id="UP000253508">
    <property type="component" value="Unassembled WGS sequence"/>
</dbReference>
<comment type="subcellular location">
    <subcellularLocation>
        <location evidence="1">Cell membrane</location>
        <topology evidence="1">Peripheral membrane protein</topology>
    </subcellularLocation>
</comment>
<dbReference type="EMBL" id="QORO01000003">
    <property type="protein sequence ID" value="RCK58478.1"/>
    <property type="molecule type" value="Genomic_DNA"/>
</dbReference>
<dbReference type="Pfam" id="PF08352">
    <property type="entry name" value="oligo_HPY"/>
    <property type="match status" value="1"/>
</dbReference>
<keyword evidence="10" id="KW-1185">Reference proteome</keyword>
<dbReference type="InterPro" id="IPR017871">
    <property type="entry name" value="ABC_transporter-like_CS"/>
</dbReference>
<dbReference type="Pfam" id="PF00005">
    <property type="entry name" value="ABC_tran"/>
    <property type="match status" value="2"/>
</dbReference>
<accession>A0A367XXZ1</accession>
<reference evidence="9 10" key="1">
    <citation type="submission" date="2018-07" db="EMBL/GenBank/DDBJ databases">
        <title>Microbacterium endoborsara sp. nov., a novel actinobacterium isolated from Borszczowia aralocaspica.</title>
        <authorList>
            <person name="An D."/>
        </authorList>
    </citation>
    <scope>NUCLEOTIDE SEQUENCE [LARGE SCALE GENOMIC DNA]</scope>
    <source>
        <strain evidence="9 10">C1.15228</strain>
    </source>
</reference>
<dbReference type="SMART" id="SM00382">
    <property type="entry name" value="AAA"/>
    <property type="match status" value="2"/>
</dbReference>
<organism evidence="9 10">
    <name type="scientific">Microbacterium sorbitolivorans</name>
    <dbReference type="NCBI Taxonomy" id="1867410"/>
    <lineage>
        <taxon>Bacteria</taxon>
        <taxon>Bacillati</taxon>
        <taxon>Actinomycetota</taxon>
        <taxon>Actinomycetes</taxon>
        <taxon>Micrococcales</taxon>
        <taxon>Microbacteriaceae</taxon>
        <taxon>Microbacterium</taxon>
    </lineage>
</organism>
<dbReference type="OrthoDB" id="4008250at2"/>
<dbReference type="PROSITE" id="PS50893">
    <property type="entry name" value="ABC_TRANSPORTER_2"/>
    <property type="match status" value="2"/>
</dbReference>
<dbReference type="InterPro" id="IPR013563">
    <property type="entry name" value="Oligopep_ABC_C"/>
</dbReference>
<keyword evidence="5" id="KW-0547">Nucleotide-binding</keyword>
<dbReference type="GO" id="GO:0015833">
    <property type="term" value="P:peptide transport"/>
    <property type="evidence" value="ECO:0007669"/>
    <property type="project" value="InterPro"/>
</dbReference>
<sequence>MTIAPETAIEIATSTALEVRDLRVSYRPAHQLVEVVHGVTLSVSRGRTLALVGQSGSGKSTIALAAAGLLPKRGEVTGGSITLASRDVTRFTDRDWRPLRGSEIGFVPQDPLSSLDPLQTIGSRLGAELKRHGVPRGEREARAAGLLARVGIVDAAHKLKLRPHELSGGQLQRVLIAIAISGSPQLLIADEPTSALDVTVQRTILDLIGELREELGLAVLLITHDLALARERADDIAVLHEGIVVDQGAAERVVSDPHDDYTRELFANAPALSPDRYAYLLRPVDPAVDVAIEVTGLTKTFPGSPRPAVNGVDLRVRRGSIHALVGESGSGKSTIARIVAGLEPYEGGSVKVAARRLQLVYQNPLSALDPRFTVRQLLDEPIALSTDLSAADRAARVTTALDHVALPQKVLGSRPHDLSGGQRQRVAIARALALSPEVLVLDEPTSALDVTVQTQIVDLLMELRDRDELTYLFISHDLSLIRQIAEEVTVLEHGRLVENAPTAELFAAPRDEYTRRLIDAIPQTS</sequence>
<evidence type="ECO:0000256" key="6">
    <source>
        <dbReference type="ARBA" id="ARBA00022840"/>
    </source>
</evidence>
<evidence type="ECO:0000256" key="3">
    <source>
        <dbReference type="ARBA" id="ARBA00022448"/>
    </source>
</evidence>
<dbReference type="PANTHER" id="PTHR43297">
    <property type="entry name" value="OLIGOPEPTIDE TRANSPORT ATP-BINDING PROTEIN APPD"/>
    <property type="match status" value="1"/>
</dbReference>
<dbReference type="RefSeq" id="WP_114118082.1">
    <property type="nucleotide sequence ID" value="NZ_BMHU01000002.1"/>
</dbReference>
<name>A0A367XXZ1_9MICO</name>
<evidence type="ECO:0000256" key="5">
    <source>
        <dbReference type="ARBA" id="ARBA00022741"/>
    </source>
</evidence>
<feature type="domain" description="ABC transporter" evidence="8">
    <location>
        <begin position="292"/>
        <end position="518"/>
    </location>
</feature>
<dbReference type="GO" id="GO:0005524">
    <property type="term" value="F:ATP binding"/>
    <property type="evidence" value="ECO:0007669"/>
    <property type="project" value="UniProtKB-KW"/>
</dbReference>
<dbReference type="GO" id="GO:0016887">
    <property type="term" value="F:ATP hydrolysis activity"/>
    <property type="evidence" value="ECO:0007669"/>
    <property type="project" value="InterPro"/>
</dbReference>
<evidence type="ECO:0000256" key="4">
    <source>
        <dbReference type="ARBA" id="ARBA00022475"/>
    </source>
</evidence>
<dbReference type="GO" id="GO:0005886">
    <property type="term" value="C:plasma membrane"/>
    <property type="evidence" value="ECO:0007669"/>
    <property type="project" value="UniProtKB-SubCell"/>
</dbReference>
<dbReference type="InterPro" id="IPR003439">
    <property type="entry name" value="ABC_transporter-like_ATP-bd"/>
</dbReference>